<comment type="caution">
    <text evidence="2">The sequence shown here is derived from an EMBL/GenBank/DDBJ whole genome shotgun (WGS) entry which is preliminary data.</text>
</comment>
<dbReference type="EMBL" id="PGCI01000123">
    <property type="protein sequence ID" value="PLW38799.1"/>
    <property type="molecule type" value="Genomic_DNA"/>
</dbReference>
<dbReference type="GO" id="GO:0003951">
    <property type="term" value="F:NAD+ kinase activity"/>
    <property type="evidence" value="ECO:0007669"/>
    <property type="project" value="InterPro"/>
</dbReference>
<name>A0A2N5UM16_9BASI</name>
<dbReference type="Gene3D" id="3.40.50.10330">
    <property type="entry name" value="Probable inorganic polyphosphate/atp-NAD kinase, domain 1"/>
    <property type="match status" value="1"/>
</dbReference>
<organism evidence="2 3">
    <name type="scientific">Puccinia coronata f. sp. avenae</name>
    <dbReference type="NCBI Taxonomy" id="200324"/>
    <lineage>
        <taxon>Eukaryota</taxon>
        <taxon>Fungi</taxon>
        <taxon>Dikarya</taxon>
        <taxon>Basidiomycota</taxon>
        <taxon>Pucciniomycotina</taxon>
        <taxon>Pucciniomycetes</taxon>
        <taxon>Pucciniales</taxon>
        <taxon>Pucciniaceae</taxon>
        <taxon>Puccinia</taxon>
    </lineage>
</organism>
<dbReference type="SUPFAM" id="SSF111331">
    <property type="entry name" value="NAD kinase/diacylglycerol kinase-like"/>
    <property type="match status" value="1"/>
</dbReference>
<proteinExistence type="inferred from homology"/>
<dbReference type="Proteomes" id="UP000235392">
    <property type="component" value="Unassembled WGS sequence"/>
</dbReference>
<evidence type="ECO:0000256" key="1">
    <source>
        <dbReference type="ARBA" id="ARBA00010995"/>
    </source>
</evidence>
<dbReference type="InterPro" id="IPR016064">
    <property type="entry name" value="NAD/diacylglycerol_kinase_sf"/>
</dbReference>
<evidence type="ECO:0000313" key="2">
    <source>
        <dbReference type="EMBL" id="PLW38799.1"/>
    </source>
</evidence>
<reference evidence="2 3" key="1">
    <citation type="submission" date="2017-11" db="EMBL/GenBank/DDBJ databases">
        <title>De novo assembly and phasing of dikaryotic genomes from two isolates of Puccinia coronata f. sp. avenae, the causal agent of oat crown rust.</title>
        <authorList>
            <person name="Miller M.E."/>
            <person name="Zhang Y."/>
            <person name="Omidvar V."/>
            <person name="Sperschneider J."/>
            <person name="Schwessinger B."/>
            <person name="Raley C."/>
            <person name="Palmer J.M."/>
            <person name="Garnica D."/>
            <person name="Upadhyaya N."/>
            <person name="Rathjen J."/>
            <person name="Taylor J.M."/>
            <person name="Park R.F."/>
            <person name="Dodds P.N."/>
            <person name="Hirsch C.D."/>
            <person name="Kianian S.F."/>
            <person name="Figueroa M."/>
        </authorList>
    </citation>
    <scope>NUCLEOTIDE SEQUENCE [LARGE SCALE GENOMIC DNA]</scope>
    <source>
        <strain evidence="2">12SD80</strain>
    </source>
</reference>
<dbReference type="Pfam" id="PF01513">
    <property type="entry name" value="NAD_kinase"/>
    <property type="match status" value="1"/>
</dbReference>
<accession>A0A2N5UM16</accession>
<gene>
    <name evidence="2" type="ORF">PCASD_12577</name>
</gene>
<comment type="similarity">
    <text evidence="1">Belongs to the NAD kinase family.</text>
</comment>
<dbReference type="GO" id="GO:0006741">
    <property type="term" value="P:NADP+ biosynthetic process"/>
    <property type="evidence" value="ECO:0007669"/>
    <property type="project" value="InterPro"/>
</dbReference>
<evidence type="ECO:0000313" key="3">
    <source>
        <dbReference type="Proteomes" id="UP000235392"/>
    </source>
</evidence>
<sequence>MCAKSPELFELVITLGEDGTVLFASWFFQRIVPPIIPAALGIEKRGEPKQALYPGVWRAATGSVLPRPTPVENNQHPRRCNS</sequence>
<dbReference type="AlphaFoldDB" id="A0A2N5UM16"/>
<dbReference type="InterPro" id="IPR017438">
    <property type="entry name" value="ATP-NAD_kinase_N"/>
</dbReference>
<protein>
    <submittedName>
        <fullName evidence="2">Uncharacterized protein</fullName>
    </submittedName>
</protein>
<dbReference type="InterPro" id="IPR002504">
    <property type="entry name" value="NADK"/>
</dbReference>